<evidence type="ECO:0008006" key="5">
    <source>
        <dbReference type="Google" id="ProtNLM"/>
    </source>
</evidence>
<feature type="chain" id="PRO_5046188689" description="DUF4399 domain-containing protein" evidence="2">
    <location>
        <begin position="27"/>
        <end position="145"/>
    </location>
</feature>
<dbReference type="PROSITE" id="PS51257">
    <property type="entry name" value="PROKAR_LIPOPROTEIN"/>
    <property type="match status" value="1"/>
</dbReference>
<name>A0ABS3RBG3_9ACTN</name>
<feature type="compositionally biased region" description="Gly residues" evidence="1">
    <location>
        <begin position="127"/>
        <end position="145"/>
    </location>
</feature>
<evidence type="ECO:0000256" key="1">
    <source>
        <dbReference type="SAM" id="MobiDB-lite"/>
    </source>
</evidence>
<accession>A0ABS3RBG3</accession>
<protein>
    <recommendedName>
        <fullName evidence="5">DUF4399 domain-containing protein</fullName>
    </recommendedName>
</protein>
<sequence>MNVRFLAAGIVSAALGLSACGTGSGAASGGGGAPKVTIQSPAEGASVGSPVTLKFSTSVPIGPVDSGKDHVHVVIDGKSDEYTVVTSTVYQIRNLAPGRHLIGVTLQHADHSPAGAGSQVHVDVTSGGTGGGSGGGTGGDGGYVY</sequence>
<dbReference type="EMBL" id="JAGEOK010000029">
    <property type="protein sequence ID" value="MBO2442914.1"/>
    <property type="molecule type" value="Genomic_DNA"/>
</dbReference>
<reference evidence="3 4" key="1">
    <citation type="submission" date="2021-03" db="EMBL/GenBank/DDBJ databases">
        <authorList>
            <person name="Kanchanasin P."/>
            <person name="Saeng-In P."/>
            <person name="Phongsopitanun W."/>
            <person name="Yuki M."/>
            <person name="Kudo T."/>
            <person name="Ohkuma M."/>
            <person name="Tanasupawat S."/>
        </authorList>
    </citation>
    <scope>NUCLEOTIDE SEQUENCE [LARGE SCALE GENOMIC DNA]</scope>
    <source>
        <strain evidence="3 4">L46</strain>
    </source>
</reference>
<comment type="caution">
    <text evidence="3">The sequence shown here is derived from an EMBL/GenBank/DDBJ whole genome shotgun (WGS) entry which is preliminary data.</text>
</comment>
<feature type="region of interest" description="Disordered" evidence="1">
    <location>
        <begin position="126"/>
        <end position="145"/>
    </location>
</feature>
<keyword evidence="2" id="KW-0732">Signal</keyword>
<evidence type="ECO:0000313" key="3">
    <source>
        <dbReference type="EMBL" id="MBO2442914.1"/>
    </source>
</evidence>
<evidence type="ECO:0000313" key="4">
    <source>
        <dbReference type="Proteomes" id="UP000666915"/>
    </source>
</evidence>
<gene>
    <name evidence="3" type="ORF">J4557_35845</name>
</gene>
<feature type="signal peptide" evidence="2">
    <location>
        <begin position="1"/>
        <end position="26"/>
    </location>
</feature>
<organism evidence="3 4">
    <name type="scientific">Actinomadura nitritigenes</name>
    <dbReference type="NCBI Taxonomy" id="134602"/>
    <lineage>
        <taxon>Bacteria</taxon>
        <taxon>Bacillati</taxon>
        <taxon>Actinomycetota</taxon>
        <taxon>Actinomycetes</taxon>
        <taxon>Streptosporangiales</taxon>
        <taxon>Thermomonosporaceae</taxon>
        <taxon>Actinomadura</taxon>
    </lineage>
</organism>
<keyword evidence="4" id="KW-1185">Reference proteome</keyword>
<dbReference type="RefSeq" id="WP_208271240.1">
    <property type="nucleotide sequence ID" value="NZ_BAAAGM010000046.1"/>
</dbReference>
<dbReference type="Proteomes" id="UP000666915">
    <property type="component" value="Unassembled WGS sequence"/>
</dbReference>
<proteinExistence type="predicted"/>
<evidence type="ECO:0000256" key="2">
    <source>
        <dbReference type="SAM" id="SignalP"/>
    </source>
</evidence>